<keyword evidence="3 10" id="KW-1134">Transmembrane beta strand</keyword>
<evidence type="ECO:0000256" key="11">
    <source>
        <dbReference type="RuleBase" id="RU003357"/>
    </source>
</evidence>
<comment type="similarity">
    <text evidence="10 11">Belongs to the TonB-dependent receptor family.</text>
</comment>
<organism evidence="14 15">
    <name type="scientific">Algoriphagus confluentis</name>
    <dbReference type="NCBI Taxonomy" id="1697556"/>
    <lineage>
        <taxon>Bacteria</taxon>
        <taxon>Pseudomonadati</taxon>
        <taxon>Bacteroidota</taxon>
        <taxon>Cytophagia</taxon>
        <taxon>Cytophagales</taxon>
        <taxon>Cyclobacteriaceae</taxon>
        <taxon>Algoriphagus</taxon>
    </lineage>
</organism>
<gene>
    <name evidence="14" type="ORF">Aconfl_06520</name>
</gene>
<dbReference type="Proteomes" id="UP001338309">
    <property type="component" value="Unassembled WGS sequence"/>
</dbReference>
<dbReference type="RefSeq" id="WP_338222809.1">
    <property type="nucleotide sequence ID" value="NZ_BTPD01000002.1"/>
</dbReference>
<name>A0ABQ6PJ66_9BACT</name>
<dbReference type="PANTHER" id="PTHR30069">
    <property type="entry name" value="TONB-DEPENDENT OUTER MEMBRANE RECEPTOR"/>
    <property type="match status" value="1"/>
</dbReference>
<keyword evidence="6 11" id="KW-0798">TonB box</keyword>
<evidence type="ECO:0000256" key="10">
    <source>
        <dbReference type="PROSITE-ProRule" id="PRU01360"/>
    </source>
</evidence>
<reference evidence="14 15" key="1">
    <citation type="submission" date="2023-08" db="EMBL/GenBank/DDBJ databases">
        <title>Draft genome sequence of Algoriphagus confluentis.</title>
        <authorList>
            <person name="Takatani N."/>
            <person name="Hosokawa M."/>
            <person name="Sawabe T."/>
        </authorList>
    </citation>
    <scope>NUCLEOTIDE SEQUENCE [LARGE SCALE GENOMIC DNA]</scope>
    <source>
        <strain evidence="14 15">NBRC 111222</strain>
    </source>
</reference>
<dbReference type="Gene3D" id="2.170.130.10">
    <property type="entry name" value="TonB-dependent receptor, plug domain"/>
    <property type="match status" value="1"/>
</dbReference>
<evidence type="ECO:0000256" key="9">
    <source>
        <dbReference type="ARBA" id="ARBA00023237"/>
    </source>
</evidence>
<keyword evidence="9 10" id="KW-0998">Cell outer membrane</keyword>
<comment type="caution">
    <text evidence="14">The sequence shown here is derived from an EMBL/GenBank/DDBJ whole genome shotgun (WGS) entry which is preliminary data.</text>
</comment>
<evidence type="ECO:0000256" key="2">
    <source>
        <dbReference type="ARBA" id="ARBA00022448"/>
    </source>
</evidence>
<dbReference type="InterPro" id="IPR036942">
    <property type="entry name" value="Beta-barrel_TonB_sf"/>
</dbReference>
<evidence type="ECO:0000313" key="14">
    <source>
        <dbReference type="EMBL" id="GMQ28009.1"/>
    </source>
</evidence>
<dbReference type="Gene3D" id="2.40.170.20">
    <property type="entry name" value="TonB-dependent receptor, beta-barrel domain"/>
    <property type="match status" value="1"/>
</dbReference>
<dbReference type="InterPro" id="IPR012910">
    <property type="entry name" value="Plug_dom"/>
</dbReference>
<dbReference type="Pfam" id="PF00593">
    <property type="entry name" value="TonB_dep_Rec_b-barrel"/>
    <property type="match status" value="1"/>
</dbReference>
<proteinExistence type="inferred from homology"/>
<dbReference type="InterPro" id="IPR039426">
    <property type="entry name" value="TonB-dep_rcpt-like"/>
</dbReference>
<dbReference type="EMBL" id="BTPD01000002">
    <property type="protein sequence ID" value="GMQ28009.1"/>
    <property type="molecule type" value="Genomic_DNA"/>
</dbReference>
<dbReference type="PANTHER" id="PTHR30069:SF29">
    <property type="entry name" value="HEMOGLOBIN AND HEMOGLOBIN-HAPTOGLOBIN-BINDING PROTEIN 1-RELATED"/>
    <property type="match status" value="1"/>
</dbReference>
<keyword evidence="4 10" id="KW-0812">Transmembrane</keyword>
<evidence type="ECO:0000259" key="12">
    <source>
        <dbReference type="Pfam" id="PF00593"/>
    </source>
</evidence>
<feature type="domain" description="TonB-dependent receptor-like beta-barrel" evidence="12">
    <location>
        <begin position="318"/>
        <end position="744"/>
    </location>
</feature>
<evidence type="ECO:0000256" key="8">
    <source>
        <dbReference type="ARBA" id="ARBA00023170"/>
    </source>
</evidence>
<evidence type="ECO:0000313" key="15">
    <source>
        <dbReference type="Proteomes" id="UP001338309"/>
    </source>
</evidence>
<dbReference type="Pfam" id="PF07715">
    <property type="entry name" value="Plug"/>
    <property type="match status" value="1"/>
</dbReference>
<protein>
    <submittedName>
        <fullName evidence="14">TonB-dependent receptor</fullName>
    </submittedName>
</protein>
<evidence type="ECO:0000256" key="3">
    <source>
        <dbReference type="ARBA" id="ARBA00022452"/>
    </source>
</evidence>
<evidence type="ECO:0000256" key="6">
    <source>
        <dbReference type="ARBA" id="ARBA00023077"/>
    </source>
</evidence>
<dbReference type="SUPFAM" id="SSF56935">
    <property type="entry name" value="Porins"/>
    <property type="match status" value="1"/>
</dbReference>
<accession>A0ABQ6PJ66</accession>
<keyword evidence="5" id="KW-0732">Signal</keyword>
<dbReference type="PROSITE" id="PS52016">
    <property type="entry name" value="TONB_DEPENDENT_REC_3"/>
    <property type="match status" value="1"/>
</dbReference>
<keyword evidence="8 14" id="KW-0675">Receptor</keyword>
<keyword evidence="15" id="KW-1185">Reference proteome</keyword>
<keyword evidence="2 10" id="KW-0813">Transport</keyword>
<evidence type="ECO:0000256" key="4">
    <source>
        <dbReference type="ARBA" id="ARBA00022692"/>
    </source>
</evidence>
<evidence type="ECO:0000256" key="5">
    <source>
        <dbReference type="ARBA" id="ARBA00022729"/>
    </source>
</evidence>
<evidence type="ECO:0000259" key="13">
    <source>
        <dbReference type="Pfam" id="PF07715"/>
    </source>
</evidence>
<feature type="domain" description="TonB-dependent receptor plug" evidence="13">
    <location>
        <begin position="119"/>
        <end position="217"/>
    </location>
</feature>
<evidence type="ECO:0000256" key="1">
    <source>
        <dbReference type="ARBA" id="ARBA00004571"/>
    </source>
</evidence>
<sequence length="777" mass="86090">MVLFWVLGATEVWAQSEISLRIMDQANQPLSAHILGYAAQESPVWVLIADGEGRATISLKNSIEKIEITHVGFEKRSVTISQIKQLNGVILLVPSSKDLEEVAVLGKKEALGTLSSSLSTLKVDKEELLSQQSITFAGALENLPGVQAMNVGVGISKPMIRGLSFNRILIEDSGIKQEGQQWGADHGLEIDPHTSGDVEIFKGPVSLIFGPDALGGVVKINPIPAPLKEGISGSVALDAQSNSRLIGSSLSLQARKGKYFGLGTLSVMSHGDYEVPADRYTYAGYVLPIADQRLKNTAGRQLNFSLAGGKQFSNGETRLTLSRFGQEAGIFTGAVGIPTAYSLEDDGDSRDIQFPRQINTHWKLISNTRWTVAKKEYQLDLGYQANRRQEESLPHVHGVGPTPSGNLALGLSLDTYTANFSLKTSLLNGSLQVGWMNQFMNNNYDGFEFLLPAYRSLQSGIYGVLEWSLSEKISWNIGARVDAQQLRIDEHFQPIYERLVPTGEFDQRNPDISCNPLAPSISTGWIWQVDDSRLVKFNLGSGIRFPTPIELASNGIHHGNFRHEKGNSNLTTERSWQADLGFSQEWKAFSVAISPFVSIYRDFIYLAPSGRFSPLPGSSMLWEYRQDNALFAGGEIQLSYLSPWNLKTSLSGEYVWNQNTETKLPIPLTPPASILASLDYPFQEFSTVFSRLTISMDFRKIFDQNRVARNEQATPGYFLIDWRMDSTIQVGQRALSLTLSVRNLGNIRYLNHLSRYRLINIPEPGRNIALSLRVPLN</sequence>
<evidence type="ECO:0000256" key="7">
    <source>
        <dbReference type="ARBA" id="ARBA00023136"/>
    </source>
</evidence>
<comment type="subcellular location">
    <subcellularLocation>
        <location evidence="1 10">Cell outer membrane</location>
        <topology evidence="1 10">Multi-pass membrane protein</topology>
    </subcellularLocation>
</comment>
<keyword evidence="7 10" id="KW-0472">Membrane</keyword>
<dbReference type="InterPro" id="IPR000531">
    <property type="entry name" value="Beta-barrel_TonB"/>
</dbReference>
<dbReference type="InterPro" id="IPR037066">
    <property type="entry name" value="Plug_dom_sf"/>
</dbReference>